<protein>
    <submittedName>
        <fullName evidence="1">Uncharacterized protein</fullName>
    </submittedName>
</protein>
<dbReference type="GeneID" id="34301034"/>
<comment type="caution">
    <text evidence="1">The sequence shown here is derived from an EMBL/GenBank/DDBJ whole genome shotgun (WGS) entry which is preliminary data.</text>
</comment>
<dbReference type="AlphaFoldDB" id="A0A9Q3SW26"/>
<evidence type="ECO:0000313" key="2">
    <source>
        <dbReference type="Proteomes" id="UP000752647"/>
    </source>
</evidence>
<name>A0A9Q3SW26_9LACO</name>
<evidence type="ECO:0000313" key="1">
    <source>
        <dbReference type="EMBL" id="MBZ5962831.1"/>
    </source>
</evidence>
<sequence>MKSMADDHLKLYDTPSYLPAKINYQIPLREFYITYNIERLKMAVKLYRLTSSSSFNNDLPLDLKKALKSVLLEGEYGLEEINLLVLLKLEFNNVLFHEYEFINILHNPIATIKRSIDITTSIGDLSAAQQNVIFFNQSLGLRFAFSALTSITSEHKASQYAPLLFQVIQLNDQVEYPSWSLYNFASKKLLAISELYLLDKPTYSSEINAFRQALITLYPSKTHADLESVNYDLLKNNIFETTVSTEMKKAYQQYVDKLEN</sequence>
<proteinExistence type="predicted"/>
<accession>A0A9Q3SW26</accession>
<dbReference type="EMBL" id="JAHBFI010000017">
    <property type="protein sequence ID" value="MBZ5962831.1"/>
    <property type="molecule type" value="Genomic_DNA"/>
</dbReference>
<dbReference type="RefSeq" id="WP_041771849.1">
    <property type="nucleotide sequence ID" value="NZ_CBCPIF010000002.1"/>
</dbReference>
<reference evidence="1" key="1">
    <citation type="submission" date="2021-05" db="EMBL/GenBank/DDBJ databases">
        <title>Pangenome of Leuconostoc gelidum warrants species status for Leuconostoc gelidum subsp. gasicomitatum.</title>
        <authorList>
            <person name="Johansson P."/>
            <person name="Sade E."/>
            <person name="Hultman J."/>
            <person name="Auvinen P."/>
            <person name="Bjorkroth J."/>
        </authorList>
    </citation>
    <scope>NUCLEOTIDE SEQUENCE</scope>
    <source>
        <strain evidence="1">A.21.4</strain>
    </source>
</reference>
<organism evidence="1 2">
    <name type="scientific">Leuconostoc gasicomitatum</name>
    <dbReference type="NCBI Taxonomy" id="115778"/>
    <lineage>
        <taxon>Bacteria</taxon>
        <taxon>Bacillati</taxon>
        <taxon>Bacillota</taxon>
        <taxon>Bacilli</taxon>
        <taxon>Lactobacillales</taxon>
        <taxon>Lactobacillaceae</taxon>
        <taxon>Leuconostoc</taxon>
        <taxon>Leuconostoc gelidum group</taxon>
    </lineage>
</organism>
<dbReference type="Proteomes" id="UP000752647">
    <property type="component" value="Unassembled WGS sequence"/>
</dbReference>
<gene>
    <name evidence="1" type="ORF">KIJ12_06690</name>
</gene>